<dbReference type="PANTHER" id="PTHR43790">
    <property type="entry name" value="CARBOHYDRATE TRANSPORT ATP-BINDING PROTEIN MG119-RELATED"/>
    <property type="match status" value="1"/>
</dbReference>
<dbReference type="PROSITE" id="PS50893">
    <property type="entry name" value="ABC_TRANSPORTER_2"/>
    <property type="match status" value="2"/>
</dbReference>
<evidence type="ECO:0000256" key="1">
    <source>
        <dbReference type="ARBA" id="ARBA00022448"/>
    </source>
</evidence>
<evidence type="ECO:0000256" key="2">
    <source>
        <dbReference type="ARBA" id="ARBA00022737"/>
    </source>
</evidence>
<dbReference type="PaxDb" id="1123384-AJ81_02760"/>
<dbReference type="InterPro" id="IPR027417">
    <property type="entry name" value="P-loop_NTPase"/>
</dbReference>
<dbReference type="KEGG" id="phy:AJ81_02760"/>
<dbReference type="EMBL" id="CP007141">
    <property type="protein sequence ID" value="AJC73303.1"/>
    <property type="molecule type" value="Genomic_DNA"/>
</dbReference>
<dbReference type="GO" id="GO:0016887">
    <property type="term" value="F:ATP hydrolysis activity"/>
    <property type="evidence" value="ECO:0007669"/>
    <property type="project" value="InterPro"/>
</dbReference>
<keyword evidence="4 6" id="KW-0067">ATP-binding</keyword>
<dbReference type="OrthoDB" id="44247at2"/>
<gene>
    <name evidence="6" type="ORF">AJ81_02760</name>
</gene>
<evidence type="ECO:0000313" key="7">
    <source>
        <dbReference type="Proteomes" id="UP000077469"/>
    </source>
</evidence>
<evidence type="ECO:0000256" key="4">
    <source>
        <dbReference type="ARBA" id="ARBA00022840"/>
    </source>
</evidence>
<protein>
    <submittedName>
        <fullName evidence="6">Heme ABC transporter ATP-binding protein</fullName>
    </submittedName>
</protein>
<evidence type="ECO:0000259" key="5">
    <source>
        <dbReference type="PROSITE" id="PS50893"/>
    </source>
</evidence>
<keyword evidence="1" id="KW-0813">Transport</keyword>
<dbReference type="Pfam" id="PF00005">
    <property type="entry name" value="ABC_tran"/>
    <property type="match status" value="2"/>
</dbReference>
<evidence type="ECO:0000256" key="3">
    <source>
        <dbReference type="ARBA" id="ARBA00022741"/>
    </source>
</evidence>
<feature type="domain" description="ABC transporter" evidence="5">
    <location>
        <begin position="258"/>
        <end position="500"/>
    </location>
</feature>
<dbReference type="InterPro" id="IPR003593">
    <property type="entry name" value="AAA+_ATPase"/>
</dbReference>
<dbReference type="AlphaFoldDB" id="A0A0X1KPX4"/>
<dbReference type="SMART" id="SM00382">
    <property type="entry name" value="AAA"/>
    <property type="match status" value="1"/>
</dbReference>
<reference evidence="6 7" key="1">
    <citation type="submission" date="2014-01" db="EMBL/GenBank/DDBJ databases">
        <title>Genome sequencing of Thermotog hypogea.</title>
        <authorList>
            <person name="Zhang X."/>
            <person name="Alvare G."/>
            <person name="Fristensky B."/>
            <person name="Chen L."/>
            <person name="Suen T."/>
            <person name="Chen Q."/>
            <person name="Ma K."/>
        </authorList>
    </citation>
    <scope>NUCLEOTIDE SEQUENCE [LARGE SCALE GENOMIC DNA]</scope>
    <source>
        <strain evidence="6 7">DSM 11164</strain>
    </source>
</reference>
<dbReference type="InterPro" id="IPR003439">
    <property type="entry name" value="ABC_transporter-like_ATP-bd"/>
</dbReference>
<dbReference type="InterPro" id="IPR050107">
    <property type="entry name" value="ABC_carbohydrate_import_ATPase"/>
</dbReference>
<dbReference type="CDD" id="cd03216">
    <property type="entry name" value="ABC_Carb_Monos_I"/>
    <property type="match status" value="1"/>
</dbReference>
<proteinExistence type="predicted"/>
<dbReference type="Proteomes" id="UP000077469">
    <property type="component" value="Chromosome"/>
</dbReference>
<dbReference type="PATRIC" id="fig|1123384.7.peg.544"/>
<sequence length="501" mass="56305">MRGKTIVQLLNVQKTFYPSGVKALKGVNLFLEAGSVHALLGANGAGKTTLVRILAGEIQPDAGEIFVDGRAVNFRTPKDAMRQGIALVHQNLSLVEELTVLENLFLGREPRRLFFLDKKKAERRVKDLSERLSLIELNKRVADLSMSERQKIEIVRALMFGARVLLLDEPTAYLSENEEERLFELLVGLKKSQCAILFITHDVNQALKIADRVTVLREGETVLSEETSKLNVQRVIEAMGFRSSESPRARVKIGEELLRISDLTFKSGKRLVLDRVSLSVRQGEAVGLFGLGNDGQFDLLEVLIGLKKPVSGRIFFQSRDITHLPIRERRRLGIAYVPKDRLREALNLEGSILENAMVNVYREIPFAKFGLLNWTLLQRHIHDMLKEFQVKTASLAQPVKTLSGGNLQRLILARELFQRPKLLLACRPTSGLDAQVQYYVAERLQQLRSWGCALIATNDAEEAFGLCDRVLVFSKGKLKKTLYREQLTGPSVLVSLVGEET</sequence>
<dbReference type="Gene3D" id="3.40.50.300">
    <property type="entry name" value="P-loop containing nucleotide triphosphate hydrolases"/>
    <property type="match status" value="2"/>
</dbReference>
<dbReference type="RefSeq" id="WP_051368805.1">
    <property type="nucleotide sequence ID" value="NZ_CP007141.1"/>
</dbReference>
<organism evidence="6 7">
    <name type="scientific">Pseudothermotoga hypogea DSM 11164 = NBRC 106472</name>
    <dbReference type="NCBI Taxonomy" id="1123384"/>
    <lineage>
        <taxon>Bacteria</taxon>
        <taxon>Thermotogati</taxon>
        <taxon>Thermotogota</taxon>
        <taxon>Thermotogae</taxon>
        <taxon>Thermotogales</taxon>
        <taxon>Thermotogaceae</taxon>
        <taxon>Pseudothermotoga</taxon>
    </lineage>
</organism>
<dbReference type="SUPFAM" id="SSF52540">
    <property type="entry name" value="P-loop containing nucleoside triphosphate hydrolases"/>
    <property type="match status" value="2"/>
</dbReference>
<dbReference type="PROSITE" id="PS00211">
    <property type="entry name" value="ABC_TRANSPORTER_1"/>
    <property type="match status" value="1"/>
</dbReference>
<keyword evidence="2" id="KW-0677">Repeat</keyword>
<accession>A0A0X1KPX4</accession>
<keyword evidence="3" id="KW-0547">Nucleotide-binding</keyword>
<dbReference type="GO" id="GO:0005524">
    <property type="term" value="F:ATP binding"/>
    <property type="evidence" value="ECO:0007669"/>
    <property type="project" value="UniProtKB-KW"/>
</dbReference>
<dbReference type="PANTHER" id="PTHR43790:SF9">
    <property type="entry name" value="GALACTOFURANOSE TRANSPORTER ATP-BINDING PROTEIN YTFR"/>
    <property type="match status" value="1"/>
</dbReference>
<evidence type="ECO:0000313" key="6">
    <source>
        <dbReference type="EMBL" id="AJC73303.1"/>
    </source>
</evidence>
<dbReference type="STRING" id="1123384.AJ81_02760"/>
<keyword evidence="7" id="KW-1185">Reference proteome</keyword>
<name>A0A0X1KPX4_9THEM</name>
<dbReference type="InterPro" id="IPR017871">
    <property type="entry name" value="ABC_transporter-like_CS"/>
</dbReference>
<feature type="domain" description="ABC transporter" evidence="5">
    <location>
        <begin position="7"/>
        <end position="243"/>
    </location>
</feature>